<evidence type="ECO:0000313" key="2">
    <source>
        <dbReference type="Proteomes" id="UP001060085"/>
    </source>
</evidence>
<proteinExistence type="predicted"/>
<gene>
    <name evidence="1" type="ORF">M9H77_14953</name>
</gene>
<name>A0ACC0BPS3_CATRO</name>
<dbReference type="EMBL" id="CM044703">
    <property type="protein sequence ID" value="KAI5674589.1"/>
    <property type="molecule type" value="Genomic_DNA"/>
</dbReference>
<dbReference type="Proteomes" id="UP001060085">
    <property type="component" value="Linkage Group LG03"/>
</dbReference>
<sequence length="91" mass="9753">MAKNKEDINYGTAQARVSEDDALRVRYKSGTPLEGGMIAESEPIDLFSSAHNIDRAKQQQQETQPQMQRPGAATEESAGATTKSSPSAPSS</sequence>
<keyword evidence="2" id="KW-1185">Reference proteome</keyword>
<evidence type="ECO:0000313" key="1">
    <source>
        <dbReference type="EMBL" id="KAI5674589.1"/>
    </source>
</evidence>
<organism evidence="1 2">
    <name type="scientific">Catharanthus roseus</name>
    <name type="common">Madagascar periwinkle</name>
    <name type="synonym">Vinca rosea</name>
    <dbReference type="NCBI Taxonomy" id="4058"/>
    <lineage>
        <taxon>Eukaryota</taxon>
        <taxon>Viridiplantae</taxon>
        <taxon>Streptophyta</taxon>
        <taxon>Embryophyta</taxon>
        <taxon>Tracheophyta</taxon>
        <taxon>Spermatophyta</taxon>
        <taxon>Magnoliopsida</taxon>
        <taxon>eudicotyledons</taxon>
        <taxon>Gunneridae</taxon>
        <taxon>Pentapetalae</taxon>
        <taxon>asterids</taxon>
        <taxon>lamiids</taxon>
        <taxon>Gentianales</taxon>
        <taxon>Apocynaceae</taxon>
        <taxon>Rauvolfioideae</taxon>
        <taxon>Vinceae</taxon>
        <taxon>Catharanthinae</taxon>
        <taxon>Catharanthus</taxon>
    </lineage>
</organism>
<accession>A0ACC0BPS3</accession>
<protein>
    <submittedName>
        <fullName evidence="1">Uncharacterized protein</fullName>
    </submittedName>
</protein>
<reference evidence="2" key="1">
    <citation type="journal article" date="2023" name="Nat. Plants">
        <title>Single-cell RNA sequencing provides a high-resolution roadmap for understanding the multicellular compartmentation of specialized metabolism.</title>
        <authorList>
            <person name="Sun S."/>
            <person name="Shen X."/>
            <person name="Li Y."/>
            <person name="Li Y."/>
            <person name="Wang S."/>
            <person name="Li R."/>
            <person name="Zhang H."/>
            <person name="Shen G."/>
            <person name="Guo B."/>
            <person name="Wei J."/>
            <person name="Xu J."/>
            <person name="St-Pierre B."/>
            <person name="Chen S."/>
            <person name="Sun C."/>
        </authorList>
    </citation>
    <scope>NUCLEOTIDE SEQUENCE [LARGE SCALE GENOMIC DNA]</scope>
</reference>
<comment type="caution">
    <text evidence="1">The sequence shown here is derived from an EMBL/GenBank/DDBJ whole genome shotgun (WGS) entry which is preliminary data.</text>
</comment>